<dbReference type="SUPFAM" id="SSF63882">
    <property type="entry name" value="MoeA N-terminal region -like"/>
    <property type="match status" value="1"/>
</dbReference>
<feature type="domain" description="MoaB/Mog" evidence="1">
    <location>
        <begin position="170"/>
        <end position="307"/>
    </location>
</feature>
<dbReference type="GO" id="GO:0061599">
    <property type="term" value="F:molybdopterin molybdotransferase activity"/>
    <property type="evidence" value="ECO:0007669"/>
    <property type="project" value="TreeGrafter"/>
</dbReference>
<evidence type="ECO:0000313" key="2">
    <source>
        <dbReference type="EMBL" id="PWR71716.1"/>
    </source>
</evidence>
<dbReference type="GO" id="GO:0005829">
    <property type="term" value="C:cytosol"/>
    <property type="evidence" value="ECO:0007669"/>
    <property type="project" value="TreeGrafter"/>
</dbReference>
<name>A0A2V2N1X3_9EURY</name>
<evidence type="ECO:0000313" key="3">
    <source>
        <dbReference type="Proteomes" id="UP000245657"/>
    </source>
</evidence>
<dbReference type="Pfam" id="PF00994">
    <property type="entry name" value="MoCF_biosynth"/>
    <property type="match status" value="1"/>
</dbReference>
<accession>A0A2V2N1X3</accession>
<comment type="caution">
    <text evidence="2">The sequence shown here is derived from an EMBL/GenBank/DDBJ whole genome shotgun (WGS) entry which is preliminary data.</text>
</comment>
<proteinExistence type="predicted"/>
<dbReference type="PANTHER" id="PTHR10192">
    <property type="entry name" value="MOLYBDOPTERIN BIOSYNTHESIS PROTEIN"/>
    <property type="match status" value="1"/>
</dbReference>
<dbReference type="InterPro" id="IPR038987">
    <property type="entry name" value="MoeA-like"/>
</dbReference>
<dbReference type="Gene3D" id="2.40.340.10">
    <property type="entry name" value="MoeA, C-terminal, domain IV"/>
    <property type="match status" value="1"/>
</dbReference>
<dbReference type="EMBL" id="QGMY01000008">
    <property type="protein sequence ID" value="PWR71716.1"/>
    <property type="molecule type" value="Genomic_DNA"/>
</dbReference>
<dbReference type="InterPro" id="IPR036688">
    <property type="entry name" value="MoeA_C_domain_IV_sf"/>
</dbReference>
<dbReference type="PANTHER" id="PTHR10192:SF16">
    <property type="entry name" value="MOLYBDOPTERIN MOLYBDENUMTRANSFERASE"/>
    <property type="match status" value="1"/>
</dbReference>
<keyword evidence="2" id="KW-0808">Transferase</keyword>
<dbReference type="Proteomes" id="UP000245657">
    <property type="component" value="Unassembled WGS sequence"/>
</dbReference>
<protein>
    <submittedName>
        <fullName evidence="2">Molybdopterin molybdenumtransferase MoeA</fullName>
    </submittedName>
</protein>
<keyword evidence="3" id="KW-1185">Reference proteome</keyword>
<dbReference type="InterPro" id="IPR036135">
    <property type="entry name" value="MoeA_linker/N_sf"/>
</dbReference>
<organism evidence="2 3">
    <name type="scientific">Methanospirillum lacunae</name>
    <dbReference type="NCBI Taxonomy" id="668570"/>
    <lineage>
        <taxon>Archaea</taxon>
        <taxon>Methanobacteriati</taxon>
        <taxon>Methanobacteriota</taxon>
        <taxon>Stenosarchaea group</taxon>
        <taxon>Methanomicrobia</taxon>
        <taxon>Methanomicrobiales</taxon>
        <taxon>Methanospirillaceae</taxon>
        <taxon>Methanospirillum</taxon>
    </lineage>
</organism>
<dbReference type="Gene3D" id="2.170.190.11">
    <property type="entry name" value="Molybdopterin biosynthesis moea protein, domain 3"/>
    <property type="match status" value="1"/>
</dbReference>
<dbReference type="SMART" id="SM00852">
    <property type="entry name" value="MoCF_biosynth"/>
    <property type="match status" value="1"/>
</dbReference>
<evidence type="ECO:0000259" key="1">
    <source>
        <dbReference type="SMART" id="SM00852"/>
    </source>
</evidence>
<dbReference type="InterPro" id="IPR036425">
    <property type="entry name" value="MoaB/Mog-like_dom_sf"/>
</dbReference>
<dbReference type="CDD" id="cd00887">
    <property type="entry name" value="MoeA"/>
    <property type="match status" value="1"/>
</dbReference>
<dbReference type="Gene3D" id="3.90.105.10">
    <property type="entry name" value="Molybdopterin biosynthesis moea protein, domain 2"/>
    <property type="match status" value="1"/>
</dbReference>
<sequence>MPRICINSQLLSFDEAKSLILSSFKSPNNRTSMPTADSCGYVIAEPVYSQRTNPPLILSGPDGIAVRSGETSNASENNPVEVEAPRVNTGMPLPEGYDAVIAVEEITAVTDTRSLIYKPVSSHQNTIAKGVDIKKGDLLFDCGHVIRAFDVGAMLSYGILDVSVKTWKVGVVATGDEIISPYTEPKPGQIVDSNSYMIASALRQFGVTPVLYPVLNDDPDAISAGIKTMISECDMVLIFGGSSAGSKDYTVDAMEQSGTLLFHGVAMGPGKPVTLAQVNNKPVFGMPGPSISTMAVLYELIFPLLSEWCVPIPSPTYIKGILTNPVPSIEGFDIFRLVRVRSENDKTLITPVPWVFGHMMGIQADAILHKKAGSDTFIQGQEVDVRMVEPNFSEPSWIHAYQ</sequence>
<dbReference type="SUPFAM" id="SSF53218">
    <property type="entry name" value="Molybdenum cofactor biosynthesis proteins"/>
    <property type="match status" value="1"/>
</dbReference>
<gene>
    <name evidence="2" type="ORF">DK846_10600</name>
</gene>
<dbReference type="Gene3D" id="3.40.980.10">
    <property type="entry name" value="MoaB/Mog-like domain"/>
    <property type="match status" value="1"/>
</dbReference>
<dbReference type="NCBIfam" id="TIGR00177">
    <property type="entry name" value="molyb_syn"/>
    <property type="match status" value="1"/>
</dbReference>
<dbReference type="GO" id="GO:0006777">
    <property type="term" value="P:Mo-molybdopterin cofactor biosynthetic process"/>
    <property type="evidence" value="ECO:0007669"/>
    <property type="project" value="TreeGrafter"/>
</dbReference>
<reference evidence="2 3" key="1">
    <citation type="submission" date="2018-05" db="EMBL/GenBank/DDBJ databases">
        <title>Draft genome of Methanospirillum lacunae Ki8-1.</title>
        <authorList>
            <person name="Dueholm M.S."/>
            <person name="Nielsen P.H."/>
            <person name="Bakmann L.F."/>
            <person name="Otzen D.E."/>
        </authorList>
    </citation>
    <scope>NUCLEOTIDE SEQUENCE [LARGE SCALE GENOMIC DNA]</scope>
    <source>
        <strain evidence="2 3">Ki8-1</strain>
    </source>
</reference>
<dbReference type="InterPro" id="IPR001453">
    <property type="entry name" value="MoaB/Mog_dom"/>
</dbReference>
<dbReference type="Pfam" id="PF03453">
    <property type="entry name" value="MoeA_N"/>
    <property type="match status" value="1"/>
</dbReference>
<dbReference type="AlphaFoldDB" id="A0A2V2N1X3"/>
<dbReference type="OrthoDB" id="31371at2157"/>
<dbReference type="InterPro" id="IPR005110">
    <property type="entry name" value="MoeA_linker/N"/>
</dbReference>